<evidence type="ECO:0000313" key="13">
    <source>
        <dbReference type="EMBL" id="MBJ6727494.1"/>
    </source>
</evidence>
<reference evidence="13" key="1">
    <citation type="submission" date="2020-12" db="EMBL/GenBank/DDBJ databases">
        <title>Geomonas sp. Red875, isolated from river sediment.</title>
        <authorList>
            <person name="Xu Z."/>
            <person name="Zhang Z."/>
            <person name="Masuda Y."/>
            <person name="Itoh H."/>
            <person name="Senoo K."/>
        </authorList>
    </citation>
    <scope>NUCLEOTIDE SEQUENCE</scope>
    <source>
        <strain evidence="13">Red875</strain>
    </source>
</reference>
<dbReference type="GO" id="GO:0046654">
    <property type="term" value="P:tetrahydrofolate biosynthetic process"/>
    <property type="evidence" value="ECO:0007669"/>
    <property type="project" value="TreeGrafter"/>
</dbReference>
<dbReference type="PANTHER" id="PTHR20941:SF1">
    <property type="entry name" value="FOLIC ACID SYNTHESIS PROTEIN FOL1"/>
    <property type="match status" value="1"/>
</dbReference>
<dbReference type="Proteomes" id="UP000636888">
    <property type="component" value="Unassembled WGS sequence"/>
</dbReference>
<dbReference type="CDD" id="cd00739">
    <property type="entry name" value="DHPS"/>
    <property type="match status" value="1"/>
</dbReference>
<dbReference type="GO" id="GO:0005829">
    <property type="term" value="C:cytosol"/>
    <property type="evidence" value="ECO:0007669"/>
    <property type="project" value="TreeGrafter"/>
</dbReference>
<evidence type="ECO:0000256" key="5">
    <source>
        <dbReference type="ARBA" id="ARBA00012458"/>
    </source>
</evidence>
<dbReference type="EMBL" id="JAEMHM010000024">
    <property type="protein sequence ID" value="MBJ6727494.1"/>
    <property type="molecule type" value="Genomic_DNA"/>
</dbReference>
<dbReference type="RefSeq" id="WP_199386634.1">
    <property type="nucleotide sequence ID" value="NZ_JAEMHM010000024.1"/>
</dbReference>
<gene>
    <name evidence="13" type="primary">folP</name>
    <name evidence="13" type="ORF">JFN93_22495</name>
</gene>
<keyword evidence="9" id="KW-0460">Magnesium</keyword>
<evidence type="ECO:0000313" key="14">
    <source>
        <dbReference type="Proteomes" id="UP000636888"/>
    </source>
</evidence>
<protein>
    <recommendedName>
        <fullName evidence="6">Dihydropteroate synthase</fullName>
        <ecNumber evidence="5">2.5.1.15</ecNumber>
    </recommendedName>
    <alternativeName>
        <fullName evidence="11">Dihydropteroate pyrophosphorylase</fullName>
    </alternativeName>
</protein>
<evidence type="ECO:0000256" key="1">
    <source>
        <dbReference type="ARBA" id="ARBA00000012"/>
    </source>
</evidence>
<accession>A0A8J7M2U5</accession>
<keyword evidence="8" id="KW-0479">Metal-binding</keyword>
<dbReference type="Pfam" id="PF00809">
    <property type="entry name" value="Pterin_bind"/>
    <property type="match status" value="1"/>
</dbReference>
<organism evidence="13 14">
    <name type="scientific">Geomesophilobacter sediminis</name>
    <dbReference type="NCBI Taxonomy" id="2798584"/>
    <lineage>
        <taxon>Bacteria</taxon>
        <taxon>Pseudomonadati</taxon>
        <taxon>Thermodesulfobacteriota</taxon>
        <taxon>Desulfuromonadia</taxon>
        <taxon>Geobacterales</taxon>
        <taxon>Geobacteraceae</taxon>
        <taxon>Geomesophilobacter</taxon>
    </lineage>
</organism>
<keyword evidence="14" id="KW-1185">Reference proteome</keyword>
<dbReference type="PROSITE" id="PS50972">
    <property type="entry name" value="PTERIN_BINDING"/>
    <property type="match status" value="1"/>
</dbReference>
<dbReference type="SUPFAM" id="SSF51717">
    <property type="entry name" value="Dihydropteroate synthetase-like"/>
    <property type="match status" value="1"/>
</dbReference>
<evidence type="ECO:0000256" key="8">
    <source>
        <dbReference type="ARBA" id="ARBA00022723"/>
    </source>
</evidence>
<dbReference type="PROSITE" id="PS00793">
    <property type="entry name" value="DHPS_2"/>
    <property type="match status" value="1"/>
</dbReference>
<comment type="cofactor">
    <cofactor evidence="2">
        <name>Mg(2+)</name>
        <dbReference type="ChEBI" id="CHEBI:18420"/>
    </cofactor>
</comment>
<dbReference type="InterPro" id="IPR011005">
    <property type="entry name" value="Dihydropteroate_synth-like_sf"/>
</dbReference>
<comment type="caution">
    <text evidence="13">The sequence shown here is derived from an EMBL/GenBank/DDBJ whole genome shotgun (WGS) entry which is preliminary data.</text>
</comment>
<comment type="similarity">
    <text evidence="4">Belongs to the DHPS family.</text>
</comment>
<evidence type="ECO:0000256" key="11">
    <source>
        <dbReference type="ARBA" id="ARBA00030193"/>
    </source>
</evidence>
<evidence type="ECO:0000256" key="6">
    <source>
        <dbReference type="ARBA" id="ARBA00016919"/>
    </source>
</evidence>
<dbReference type="NCBIfam" id="TIGR01496">
    <property type="entry name" value="DHPS"/>
    <property type="match status" value="1"/>
</dbReference>
<evidence type="ECO:0000256" key="7">
    <source>
        <dbReference type="ARBA" id="ARBA00022679"/>
    </source>
</evidence>
<dbReference type="EC" id="2.5.1.15" evidence="5"/>
<dbReference type="InterPro" id="IPR045031">
    <property type="entry name" value="DHP_synth-like"/>
</dbReference>
<evidence type="ECO:0000256" key="2">
    <source>
        <dbReference type="ARBA" id="ARBA00001946"/>
    </source>
</evidence>
<dbReference type="InterPro" id="IPR000489">
    <property type="entry name" value="Pterin-binding_dom"/>
</dbReference>
<evidence type="ECO:0000256" key="10">
    <source>
        <dbReference type="ARBA" id="ARBA00022909"/>
    </source>
</evidence>
<keyword evidence="7 13" id="KW-0808">Transferase</keyword>
<proteinExistence type="inferred from homology"/>
<dbReference type="InterPro" id="IPR006390">
    <property type="entry name" value="DHP_synth_dom"/>
</dbReference>
<comment type="catalytic activity">
    <reaction evidence="1">
        <text>(7,8-dihydropterin-6-yl)methyl diphosphate + 4-aminobenzoate = 7,8-dihydropteroate + diphosphate</text>
        <dbReference type="Rhea" id="RHEA:19949"/>
        <dbReference type="ChEBI" id="CHEBI:17836"/>
        <dbReference type="ChEBI" id="CHEBI:17839"/>
        <dbReference type="ChEBI" id="CHEBI:33019"/>
        <dbReference type="ChEBI" id="CHEBI:72950"/>
        <dbReference type="EC" id="2.5.1.15"/>
    </reaction>
</comment>
<name>A0A8J7M2U5_9BACT</name>
<evidence type="ECO:0000256" key="3">
    <source>
        <dbReference type="ARBA" id="ARBA00004763"/>
    </source>
</evidence>
<dbReference type="FunFam" id="3.20.20.20:FF:000006">
    <property type="entry name" value="Dihydropteroate synthase"/>
    <property type="match status" value="1"/>
</dbReference>
<feature type="domain" description="Pterin-binding" evidence="12">
    <location>
        <begin position="21"/>
        <end position="274"/>
    </location>
</feature>
<dbReference type="GO" id="GO:0046872">
    <property type="term" value="F:metal ion binding"/>
    <property type="evidence" value="ECO:0007669"/>
    <property type="project" value="UniProtKB-KW"/>
</dbReference>
<evidence type="ECO:0000256" key="4">
    <source>
        <dbReference type="ARBA" id="ARBA00009503"/>
    </source>
</evidence>
<dbReference type="PANTHER" id="PTHR20941">
    <property type="entry name" value="FOLATE SYNTHESIS PROTEINS"/>
    <property type="match status" value="1"/>
</dbReference>
<evidence type="ECO:0000259" key="12">
    <source>
        <dbReference type="PROSITE" id="PS50972"/>
    </source>
</evidence>
<dbReference type="GO" id="GO:0046656">
    <property type="term" value="P:folic acid biosynthetic process"/>
    <property type="evidence" value="ECO:0007669"/>
    <property type="project" value="UniProtKB-KW"/>
</dbReference>
<sequence length="289" mass="30810">MTHVITPTWELSRRTLPLDRPLVMGILNITPDSFSDGNRFFSIERAVERALEMEGEGADIIDIGGESTRPGSPALGEAEELDRVIPVVEALSGRLKVPISVDTYKGAVARAACAAGAEIVNDVSGLAFDPAMAQAVAKADAGLVVMHTRGTPDKMQRDTSYDDLIGEVKAYLGRSIETAVAAGLPRKRIVVDPGIGFAKDRAGNLELIRRLREFLDLGCPILIGPSRKGFIGTVTGKKVDDRVMGTAAVVAVSIMNGASIVRVHDVGAMRDVADMTRAILPLSEPLRND</sequence>
<keyword evidence="10" id="KW-0289">Folate biosynthesis</keyword>
<dbReference type="Gene3D" id="3.20.20.20">
    <property type="entry name" value="Dihydropteroate synthase-like"/>
    <property type="match status" value="1"/>
</dbReference>
<dbReference type="GO" id="GO:0004156">
    <property type="term" value="F:dihydropteroate synthase activity"/>
    <property type="evidence" value="ECO:0007669"/>
    <property type="project" value="UniProtKB-EC"/>
</dbReference>
<comment type="pathway">
    <text evidence="3">Cofactor biosynthesis; tetrahydrofolate biosynthesis; 7,8-dihydrofolate from 2-amino-4-hydroxy-6-hydroxymethyl-7,8-dihydropteridine diphosphate and 4-aminobenzoate: step 1/2.</text>
</comment>
<evidence type="ECO:0000256" key="9">
    <source>
        <dbReference type="ARBA" id="ARBA00022842"/>
    </source>
</evidence>
<dbReference type="AlphaFoldDB" id="A0A8J7M2U5"/>